<dbReference type="SUPFAM" id="SSF54909">
    <property type="entry name" value="Dimeric alpha+beta barrel"/>
    <property type="match status" value="1"/>
</dbReference>
<accession>A0A7K3LR65</accession>
<name>A0A7K3LR65_9ACTN</name>
<dbReference type="GO" id="GO:0016491">
    <property type="term" value="F:oxidoreductase activity"/>
    <property type="evidence" value="ECO:0007669"/>
    <property type="project" value="InterPro"/>
</dbReference>
<dbReference type="NCBIfam" id="TIGR02118">
    <property type="entry name" value="EthD family reductase"/>
    <property type="match status" value="1"/>
</dbReference>
<evidence type="ECO:0000259" key="1">
    <source>
        <dbReference type="Pfam" id="PF07110"/>
    </source>
</evidence>
<dbReference type="AlphaFoldDB" id="A0A7K3LR65"/>
<protein>
    <submittedName>
        <fullName evidence="2">EthD family reductase</fullName>
    </submittedName>
</protein>
<dbReference type="PANTHER" id="PTHR40260">
    <property type="entry name" value="BLR8190 PROTEIN"/>
    <property type="match status" value="1"/>
</dbReference>
<reference evidence="2 3" key="1">
    <citation type="submission" date="2020-01" db="EMBL/GenBank/DDBJ databases">
        <title>Investigation of new actinobacteria for the biodesulphurisation of diesel fuel.</title>
        <authorList>
            <person name="Athi Narayanan S.M."/>
        </authorList>
    </citation>
    <scope>NUCLEOTIDE SEQUENCE [LARGE SCALE GENOMIC DNA]</scope>
    <source>
        <strain evidence="2 3">213E</strain>
    </source>
</reference>
<organism evidence="2 3">
    <name type="scientific">Gordonia desulfuricans</name>
    <dbReference type="NCBI Taxonomy" id="89051"/>
    <lineage>
        <taxon>Bacteria</taxon>
        <taxon>Bacillati</taxon>
        <taxon>Actinomycetota</taxon>
        <taxon>Actinomycetes</taxon>
        <taxon>Mycobacteriales</taxon>
        <taxon>Gordoniaceae</taxon>
        <taxon>Gordonia</taxon>
    </lineage>
</organism>
<sequence length="99" mass="10734">MYVITVIYDQPTDPAAFDEYYRTKHLPLVDALPDVRRFSWGKCEFPDGSAPSAYAIAYLMFDSRSAALTALSSPAGQAATGDVENFATGGATILFSEQD</sequence>
<gene>
    <name evidence="2" type="ORF">GYA93_14220</name>
</gene>
<keyword evidence="3" id="KW-1185">Reference proteome</keyword>
<dbReference type="RefSeq" id="WP_059038164.1">
    <property type="nucleotide sequence ID" value="NZ_JAADZU010000045.1"/>
</dbReference>
<proteinExistence type="predicted"/>
<comment type="caution">
    <text evidence="2">The sequence shown here is derived from an EMBL/GenBank/DDBJ whole genome shotgun (WGS) entry which is preliminary data.</text>
</comment>
<dbReference type="Pfam" id="PF07110">
    <property type="entry name" value="EthD"/>
    <property type="match status" value="1"/>
</dbReference>
<dbReference type="InterPro" id="IPR009799">
    <property type="entry name" value="EthD_dom"/>
</dbReference>
<evidence type="ECO:0000313" key="2">
    <source>
        <dbReference type="EMBL" id="NDK90729.1"/>
    </source>
</evidence>
<dbReference type="Proteomes" id="UP000466307">
    <property type="component" value="Unassembled WGS sequence"/>
</dbReference>
<dbReference type="Gene3D" id="3.30.70.100">
    <property type="match status" value="1"/>
</dbReference>
<dbReference type="EMBL" id="JAADZU010000045">
    <property type="protein sequence ID" value="NDK90729.1"/>
    <property type="molecule type" value="Genomic_DNA"/>
</dbReference>
<evidence type="ECO:0000313" key="3">
    <source>
        <dbReference type="Proteomes" id="UP000466307"/>
    </source>
</evidence>
<dbReference type="PANTHER" id="PTHR40260:SF2">
    <property type="entry name" value="BLR8190 PROTEIN"/>
    <property type="match status" value="1"/>
</dbReference>
<feature type="domain" description="EthD" evidence="1">
    <location>
        <begin position="10"/>
        <end position="88"/>
    </location>
</feature>
<dbReference type="InterPro" id="IPR011008">
    <property type="entry name" value="Dimeric_a/b-barrel"/>
</dbReference>